<dbReference type="Gene3D" id="3.40.50.12580">
    <property type="match status" value="1"/>
</dbReference>
<evidence type="ECO:0000256" key="1">
    <source>
        <dbReference type="SAM" id="Phobius"/>
    </source>
</evidence>
<dbReference type="InterPro" id="IPR043148">
    <property type="entry name" value="TagF_C"/>
</dbReference>
<accession>A0A923DXL2</accession>
<sequence length="344" mass="39526">MDSYKNGFPLAKIYFYSIFFIPVVFYRYLICRNEYQKKSFSYAFDGFCIAYASKIILKNYLREISPKKIIIANQLSCYHRSLANTAKNLGIETIYIQHASVTENFSDLNVFSSALLEGEDSLMKYQLNGTANSNLYLIGMPKFDQFFDKIKQSELVKTIGVCTNGTDDFDAYVELINNLHQSFPEIELIIRPHPSDRRKSAWFDLAMKNNAKFSDVKEVESFKFFESTSLIIAGDSNIHLEAGLLNIPSIYFDSSKKNIDWYGFVKNKLAHYADDAAHVLAQINHFSINLLETRSRAKFYVETVNTKFDGKSSVLASLIIQGNHYSYNFKIETDQFGNTIFRVI</sequence>
<keyword evidence="1" id="KW-0472">Membrane</keyword>
<feature type="transmembrane region" description="Helical" evidence="1">
    <location>
        <begin position="13"/>
        <end position="30"/>
    </location>
</feature>
<proteinExistence type="predicted"/>
<keyword evidence="3" id="KW-1185">Reference proteome</keyword>
<gene>
    <name evidence="2" type="ORF">GM921_10530</name>
</gene>
<protein>
    <submittedName>
        <fullName evidence="2">Uncharacterized protein</fullName>
    </submittedName>
</protein>
<evidence type="ECO:0000313" key="3">
    <source>
        <dbReference type="Proteomes" id="UP000601055"/>
    </source>
</evidence>
<comment type="caution">
    <text evidence="2">The sequence shown here is derived from an EMBL/GenBank/DDBJ whole genome shotgun (WGS) entry which is preliminary data.</text>
</comment>
<keyword evidence="1" id="KW-0812">Transmembrane</keyword>
<dbReference type="SUPFAM" id="SSF53756">
    <property type="entry name" value="UDP-Glycosyltransferase/glycogen phosphorylase"/>
    <property type="match status" value="1"/>
</dbReference>
<keyword evidence="1" id="KW-1133">Transmembrane helix</keyword>
<dbReference type="Proteomes" id="UP000601055">
    <property type="component" value="Unassembled WGS sequence"/>
</dbReference>
<name>A0A923DXL2_9SPHI</name>
<reference evidence="2" key="1">
    <citation type="submission" date="2019-11" db="EMBL/GenBank/DDBJ databases">
        <title>Description of Pedobacter sp. LMG 31464T.</title>
        <authorList>
            <person name="Carlier A."/>
            <person name="Qi S."/>
            <person name="Vandamme P."/>
        </authorList>
    </citation>
    <scope>NUCLEOTIDE SEQUENCE</scope>
    <source>
        <strain evidence="2">LMG 31464</strain>
    </source>
</reference>
<organism evidence="2 3">
    <name type="scientific">Pedobacter planticolens</name>
    <dbReference type="NCBI Taxonomy" id="2679964"/>
    <lineage>
        <taxon>Bacteria</taxon>
        <taxon>Pseudomonadati</taxon>
        <taxon>Bacteroidota</taxon>
        <taxon>Sphingobacteriia</taxon>
        <taxon>Sphingobacteriales</taxon>
        <taxon>Sphingobacteriaceae</taxon>
        <taxon>Pedobacter</taxon>
    </lineage>
</organism>
<dbReference type="RefSeq" id="WP_182922603.1">
    <property type="nucleotide sequence ID" value="NZ_WNXD01000002.1"/>
</dbReference>
<evidence type="ECO:0000313" key="2">
    <source>
        <dbReference type="EMBL" id="MBB2145924.1"/>
    </source>
</evidence>
<dbReference type="AlphaFoldDB" id="A0A923DXL2"/>
<dbReference type="EMBL" id="WNXD01000002">
    <property type="protein sequence ID" value="MBB2145924.1"/>
    <property type="molecule type" value="Genomic_DNA"/>
</dbReference>